<dbReference type="FunFam" id="3.40.50.2000:FF:000032">
    <property type="entry name" value="3-deoxy-D-manno-octulosonic acid transferase"/>
    <property type="match status" value="1"/>
</dbReference>
<dbReference type="Proteomes" id="UP000216538">
    <property type="component" value="Unassembled WGS sequence"/>
</dbReference>
<name>A0A265DZF7_9GAMM</name>
<dbReference type="InterPro" id="IPR039901">
    <property type="entry name" value="Kdotransferase"/>
</dbReference>
<dbReference type="EMBL" id="NPEY01000006">
    <property type="protein sequence ID" value="OZT74398.1"/>
    <property type="molecule type" value="Genomic_DNA"/>
</dbReference>
<dbReference type="AlphaFoldDB" id="A0A265DZF7"/>
<protein>
    <recommendedName>
        <fullName evidence="5 12">3-deoxy-D-manno-octulosonic acid transferase</fullName>
        <shortName evidence="12">Kdo transferase</shortName>
        <ecNumber evidence="4 12">2.4.99.12</ecNumber>
    </recommendedName>
    <alternativeName>
        <fullName evidence="8 12">Lipid IV(A) 3-deoxy-D-manno-octulosonic acid transferase</fullName>
    </alternativeName>
</protein>
<dbReference type="Proteomes" id="UP000005756">
    <property type="component" value="Unassembled WGS sequence"/>
</dbReference>
<evidence type="ECO:0000256" key="9">
    <source>
        <dbReference type="ARBA" id="ARBA00049183"/>
    </source>
</evidence>
<evidence type="ECO:0000256" key="1">
    <source>
        <dbReference type="ARBA" id="ARBA00004388"/>
    </source>
</evidence>
<reference evidence="14 16" key="1">
    <citation type="submission" date="2011-10" db="EMBL/GenBank/DDBJ databases">
        <authorList>
            <person name="Quillaguamn J."/>
            <person name="Guzmn D."/>
            <person name="Balderrama-Subieta A."/>
            <person name="Cardona-Ortuo C."/>
            <person name="Guevara-Martnez M."/>
            <person name="Callisaya-Quispe N."/>
        </authorList>
    </citation>
    <scope>NUCLEOTIDE SEQUENCE [LARGE SCALE GENOMIC DNA]</scope>
    <source>
        <strain evidence="14 16">LC1</strain>
    </source>
</reference>
<dbReference type="GO" id="GO:0043842">
    <property type="term" value="F:Kdo transferase activity"/>
    <property type="evidence" value="ECO:0007669"/>
    <property type="project" value="UniProtKB-EC"/>
</dbReference>
<evidence type="ECO:0000256" key="5">
    <source>
        <dbReference type="ARBA" id="ARBA00019077"/>
    </source>
</evidence>
<organism evidence="14 16">
    <name type="scientific">Vreelandella boliviensis LC1</name>
    <dbReference type="NCBI Taxonomy" id="1072583"/>
    <lineage>
        <taxon>Bacteria</taxon>
        <taxon>Pseudomonadati</taxon>
        <taxon>Pseudomonadota</taxon>
        <taxon>Gammaproteobacteria</taxon>
        <taxon>Oceanospirillales</taxon>
        <taxon>Halomonadaceae</taxon>
        <taxon>Vreelandella</taxon>
    </lineage>
</organism>
<dbReference type="Pfam" id="PF04413">
    <property type="entry name" value="Glycos_transf_N"/>
    <property type="match status" value="1"/>
</dbReference>
<dbReference type="GO" id="GO:0009245">
    <property type="term" value="P:lipid A biosynthetic process"/>
    <property type="evidence" value="ECO:0007669"/>
    <property type="project" value="TreeGrafter"/>
</dbReference>
<dbReference type="GO" id="GO:0005886">
    <property type="term" value="C:plasma membrane"/>
    <property type="evidence" value="ECO:0007669"/>
    <property type="project" value="UniProtKB-SubCell"/>
</dbReference>
<evidence type="ECO:0000256" key="3">
    <source>
        <dbReference type="ARBA" id="ARBA00006380"/>
    </source>
</evidence>
<accession>A0A265DZF7</accession>
<dbReference type="OrthoDB" id="9789797at2"/>
<keyword evidence="7" id="KW-0735">Signal-anchor</keyword>
<dbReference type="GO" id="GO:0009244">
    <property type="term" value="P:lipopolysaccharide core region biosynthetic process"/>
    <property type="evidence" value="ECO:0007669"/>
    <property type="project" value="UniProtKB-UniRule"/>
</dbReference>
<dbReference type="PANTHER" id="PTHR42755:SF1">
    <property type="entry name" value="3-DEOXY-D-MANNO-OCTULOSONIC ACID TRANSFERASE, MITOCHONDRIAL-RELATED"/>
    <property type="match status" value="1"/>
</dbReference>
<dbReference type="Gene3D" id="3.40.50.11720">
    <property type="entry name" value="3-Deoxy-D-manno-octulosonic-acid transferase, N-terminal domain"/>
    <property type="match status" value="1"/>
</dbReference>
<comment type="catalytic activity">
    <reaction evidence="9 12">
        <text>lipid IVA (E. coli) + CMP-3-deoxy-beta-D-manno-octulosonate = alpha-Kdo-(2-&gt;6)-lipid IVA (E. coli) + CMP + H(+)</text>
        <dbReference type="Rhea" id="RHEA:28066"/>
        <dbReference type="ChEBI" id="CHEBI:15378"/>
        <dbReference type="ChEBI" id="CHEBI:58603"/>
        <dbReference type="ChEBI" id="CHEBI:60364"/>
        <dbReference type="ChEBI" id="CHEBI:60377"/>
        <dbReference type="ChEBI" id="CHEBI:85987"/>
        <dbReference type="EC" id="2.4.99.12"/>
    </reaction>
</comment>
<dbReference type="EMBL" id="JH393257">
    <property type="protein sequence ID" value="EHJ94232.1"/>
    <property type="molecule type" value="Genomic_DNA"/>
</dbReference>
<keyword evidence="6 12" id="KW-0808">Transferase</keyword>
<dbReference type="InterPro" id="IPR038107">
    <property type="entry name" value="Glycos_transf_N_sf"/>
</dbReference>
<dbReference type="RefSeq" id="WP_007112168.1">
    <property type="nucleotide sequence ID" value="NZ_JH393257.1"/>
</dbReference>
<gene>
    <name evidence="15" type="ORF">CE457_10455</name>
    <name evidence="14" type="ORF">KUC_1190</name>
</gene>
<keyword evidence="17" id="KW-1185">Reference proteome</keyword>
<comment type="similarity">
    <text evidence="3">Belongs to the glycosyltransferase group 1 family. Glycosyltransferase 30 subfamily.</text>
</comment>
<dbReference type="InterPro" id="IPR007507">
    <property type="entry name" value="Glycos_transf_N"/>
</dbReference>
<evidence type="ECO:0000256" key="10">
    <source>
        <dbReference type="PIRSR" id="PIRSR639901-1"/>
    </source>
</evidence>
<evidence type="ECO:0000256" key="4">
    <source>
        <dbReference type="ARBA" id="ARBA00012621"/>
    </source>
</evidence>
<evidence type="ECO:0000259" key="13">
    <source>
        <dbReference type="Pfam" id="PF04413"/>
    </source>
</evidence>
<dbReference type="UniPathway" id="UPA00958"/>
<evidence type="ECO:0000256" key="8">
    <source>
        <dbReference type="ARBA" id="ARBA00031445"/>
    </source>
</evidence>
<dbReference type="Gene3D" id="3.40.50.2000">
    <property type="entry name" value="Glycogen Phosphorylase B"/>
    <property type="match status" value="1"/>
</dbReference>
<proteinExistence type="inferred from homology"/>
<sequence>MALPTWPRLAYSAALYALSPLIGWRIWREQVPTYSRFQRLGLSLQPLPPAPRIWLHCASVGEVRAARPLIEGLLECYPSHSLLLTTMTATGAQQTQALISEQPTVDATRLAHRFLPLDFPGAAKRFVRSVQPELAILFETELWPNLIHACHQQGIPMAVVNGRLSPRAFKRYQRLRPLMACTLAEISWLAAKSQADAERFNTLGCSTDITSIVGSLKFELVTSSMAIKESERLLQKWKGRPVWVAGSSREGEEALLLKAHRQLLQSYPDALLVLVPRHPQRFDEVAKLCQTEGWTLSRRSQQQPVTAQTQVYLGDTLGELAMLYAAGHVAFVGGSLVPLGGHNVLEPASLGRPVLSGLSIENFADVAEPLKSVGALTLIDSPDALAEVLAGYFAAPERTKKAGQAGREVIKAQKGALSRTLAGLASLLPR</sequence>
<dbReference type="PANTHER" id="PTHR42755">
    <property type="entry name" value="3-DEOXY-MANNO-OCTULOSONATE CYTIDYLYLTRANSFERASE"/>
    <property type="match status" value="1"/>
</dbReference>
<dbReference type="SUPFAM" id="SSF53756">
    <property type="entry name" value="UDP-Glycosyltransferase/glycogen phosphorylase"/>
    <property type="match status" value="1"/>
</dbReference>
<evidence type="ECO:0000256" key="11">
    <source>
        <dbReference type="PIRSR" id="PIRSR639901-2"/>
    </source>
</evidence>
<comment type="subcellular location">
    <subcellularLocation>
        <location evidence="1">Cell inner membrane</location>
        <topology evidence="1">Single-pass membrane protein</topology>
        <orientation evidence="1">Cytoplasmic side</orientation>
    </subcellularLocation>
    <subcellularLocation>
        <location evidence="12">Cell membrane</location>
    </subcellularLocation>
</comment>
<feature type="domain" description="3-deoxy-D-manno-octulosonic-acid transferase N-terminal" evidence="13">
    <location>
        <begin position="38"/>
        <end position="219"/>
    </location>
</feature>
<comment type="pathway">
    <text evidence="2 12">Bacterial outer membrane biogenesis; LPS core biosynthesis.</text>
</comment>
<evidence type="ECO:0000313" key="17">
    <source>
        <dbReference type="Proteomes" id="UP000216538"/>
    </source>
</evidence>
<keyword evidence="7" id="KW-0812">Transmembrane</keyword>
<feature type="site" description="Transition state stabilizer" evidence="11">
    <location>
        <position position="139"/>
    </location>
</feature>
<evidence type="ECO:0000313" key="15">
    <source>
        <dbReference type="EMBL" id="OZT74398.1"/>
    </source>
</evidence>
<evidence type="ECO:0000256" key="2">
    <source>
        <dbReference type="ARBA" id="ARBA00004713"/>
    </source>
</evidence>
<feature type="active site" description="Proton acceptor" evidence="10">
    <location>
        <position position="62"/>
    </location>
</feature>
<evidence type="ECO:0000256" key="6">
    <source>
        <dbReference type="ARBA" id="ARBA00022679"/>
    </source>
</evidence>
<evidence type="ECO:0000313" key="14">
    <source>
        <dbReference type="EMBL" id="EHJ94232.1"/>
    </source>
</evidence>
<evidence type="ECO:0000256" key="7">
    <source>
        <dbReference type="ARBA" id="ARBA00022968"/>
    </source>
</evidence>
<dbReference type="NCBIfam" id="NF004388">
    <property type="entry name" value="PRK05749.1-4"/>
    <property type="match status" value="1"/>
</dbReference>
<dbReference type="FunFam" id="3.40.50.11720:FF:000001">
    <property type="entry name" value="3-deoxy-D-manno-octulosonic acid transferase"/>
    <property type="match status" value="1"/>
</dbReference>
<keyword evidence="12" id="KW-0448">Lipopolysaccharide biosynthesis</keyword>
<dbReference type="EC" id="2.4.99.12" evidence="4 12"/>
<reference evidence="15 17" key="2">
    <citation type="submission" date="2017-07" db="EMBL/GenBank/DDBJ databases">
        <title>Shotgun whole genome sequences of three halophilic bacterial isolates.</title>
        <authorList>
            <person name="Pozzo T."/>
            <person name="Higdon S.M."/>
            <person name="Quillaguaman J."/>
        </authorList>
    </citation>
    <scope>NUCLEOTIDE SEQUENCE [LARGE SCALE GENOMIC DNA]</scope>
    <source>
        <strain evidence="15 17">LC1</strain>
    </source>
</reference>
<keyword evidence="12" id="KW-1003">Cell membrane</keyword>
<dbReference type="STRING" id="1072583.KUC_1190"/>
<keyword evidence="12" id="KW-0472">Membrane</keyword>
<evidence type="ECO:0000313" key="16">
    <source>
        <dbReference type="Proteomes" id="UP000005756"/>
    </source>
</evidence>
<feature type="site" description="Transition state stabilizer" evidence="11">
    <location>
        <position position="217"/>
    </location>
</feature>
<evidence type="ECO:0000256" key="12">
    <source>
        <dbReference type="RuleBase" id="RU365103"/>
    </source>
</evidence>
<comment type="function">
    <text evidence="12">Involved in lipopolysaccharide (LPS) biosynthesis. Catalyzes the transfer of 3-deoxy-D-manno-octulosonate (Kdo) residue(s) from CMP-Kdo to lipid IV(A), the tetraacyldisaccharide-1,4'-bisphosphate precursor of lipid A.</text>
</comment>